<dbReference type="SUPFAM" id="SSF49899">
    <property type="entry name" value="Concanavalin A-like lectins/glucanases"/>
    <property type="match status" value="1"/>
</dbReference>
<dbReference type="CDD" id="cd00413">
    <property type="entry name" value="Glyco_hydrolase_16"/>
    <property type="match status" value="1"/>
</dbReference>
<dbReference type="InterPro" id="IPR013320">
    <property type="entry name" value="ConA-like_dom_sf"/>
</dbReference>
<dbReference type="Proteomes" id="UP000578449">
    <property type="component" value="Unassembled WGS sequence"/>
</dbReference>
<protein>
    <recommendedName>
        <fullName evidence="1">GH16 domain-containing protein</fullName>
    </recommendedName>
</protein>
<organism evidence="2 3">
    <name type="scientific">Thermocatellispora tengchongensis</name>
    <dbReference type="NCBI Taxonomy" id="1073253"/>
    <lineage>
        <taxon>Bacteria</taxon>
        <taxon>Bacillati</taxon>
        <taxon>Actinomycetota</taxon>
        <taxon>Actinomycetes</taxon>
        <taxon>Streptosporangiales</taxon>
        <taxon>Streptosporangiaceae</taxon>
        <taxon>Thermocatellispora</taxon>
    </lineage>
</organism>
<evidence type="ECO:0000313" key="3">
    <source>
        <dbReference type="Proteomes" id="UP000578449"/>
    </source>
</evidence>
<feature type="domain" description="GH16" evidence="1">
    <location>
        <begin position="1"/>
        <end position="250"/>
    </location>
</feature>
<reference evidence="2 3" key="1">
    <citation type="submission" date="2020-08" db="EMBL/GenBank/DDBJ databases">
        <title>Genomic Encyclopedia of Type Strains, Phase IV (KMG-IV): sequencing the most valuable type-strain genomes for metagenomic binning, comparative biology and taxonomic classification.</title>
        <authorList>
            <person name="Goeker M."/>
        </authorList>
    </citation>
    <scope>NUCLEOTIDE SEQUENCE [LARGE SCALE GENOMIC DNA]</scope>
    <source>
        <strain evidence="2 3">DSM 45615</strain>
    </source>
</reference>
<dbReference type="GO" id="GO:0005975">
    <property type="term" value="P:carbohydrate metabolic process"/>
    <property type="evidence" value="ECO:0007669"/>
    <property type="project" value="InterPro"/>
</dbReference>
<dbReference type="PROSITE" id="PS51762">
    <property type="entry name" value="GH16_2"/>
    <property type="match status" value="1"/>
</dbReference>
<dbReference type="AlphaFoldDB" id="A0A840NXY2"/>
<dbReference type="EMBL" id="JACHGN010000003">
    <property type="protein sequence ID" value="MBB5131639.1"/>
    <property type="molecule type" value="Genomic_DNA"/>
</dbReference>
<evidence type="ECO:0000259" key="1">
    <source>
        <dbReference type="PROSITE" id="PS51762"/>
    </source>
</evidence>
<dbReference type="Pfam" id="PF00722">
    <property type="entry name" value="Glyco_hydro_16"/>
    <property type="match status" value="1"/>
</dbReference>
<sequence>MREPDFEDTFDGDRLDDRRWVAAYLPQWTTRAAAAARYRVGGGLLRLRIEEDQPPWCPELEGELRVSSLQTGVFAGPVGSTVGQHGRGSGAVVREAQRNVRLHTPMYGRTEMRARTTDDPRSMAALWLIGYEDSPERSAEICVCEIFGRDVGPGATRVGMGLHPFGDPSITDDFTVETLPIDARDFHVYAAEWTPREVSFFVDGRHVRTVGQSPGYPMQLMLGIYEFPGPPGGRPYPKELVVDYVRTYRP</sequence>
<gene>
    <name evidence="2" type="ORF">HNP84_001352</name>
</gene>
<dbReference type="GO" id="GO:0004553">
    <property type="term" value="F:hydrolase activity, hydrolyzing O-glycosyl compounds"/>
    <property type="evidence" value="ECO:0007669"/>
    <property type="project" value="InterPro"/>
</dbReference>
<name>A0A840NXY2_9ACTN</name>
<evidence type="ECO:0000313" key="2">
    <source>
        <dbReference type="EMBL" id="MBB5131639.1"/>
    </source>
</evidence>
<accession>A0A840NXY2</accession>
<dbReference type="InterPro" id="IPR000757">
    <property type="entry name" value="Beta-glucanase-like"/>
</dbReference>
<dbReference type="RefSeq" id="WP_185048507.1">
    <property type="nucleotide sequence ID" value="NZ_BAABIX010000009.1"/>
</dbReference>
<dbReference type="Gene3D" id="2.60.120.200">
    <property type="match status" value="1"/>
</dbReference>
<keyword evidence="3" id="KW-1185">Reference proteome</keyword>
<proteinExistence type="predicted"/>
<comment type="caution">
    <text evidence="2">The sequence shown here is derived from an EMBL/GenBank/DDBJ whole genome shotgun (WGS) entry which is preliminary data.</text>
</comment>